<gene>
    <name evidence="1" type="ORF">LMG32289_05165</name>
</gene>
<organism evidence="1 2">
    <name type="scientific">Cupriavidus pampae</name>
    <dbReference type="NCBI Taxonomy" id="659251"/>
    <lineage>
        <taxon>Bacteria</taxon>
        <taxon>Pseudomonadati</taxon>
        <taxon>Pseudomonadota</taxon>
        <taxon>Betaproteobacteria</taxon>
        <taxon>Burkholderiales</taxon>
        <taxon>Burkholderiaceae</taxon>
        <taxon>Cupriavidus</taxon>
    </lineage>
</organism>
<accession>A0ABN7Z9M9</accession>
<comment type="caution">
    <text evidence="1">The sequence shown here is derived from an EMBL/GenBank/DDBJ whole genome shotgun (WGS) entry which is preliminary data.</text>
</comment>
<protein>
    <submittedName>
        <fullName evidence="1">Uncharacterized protein</fullName>
    </submittedName>
</protein>
<sequence length="145" mass="15516">MINNEIESSRAGKDSTAATAAAPFEFLCKLPSEQQGTAYHVVVGFHDASQRQPANIRFTSFVGAGRRSFAVWTVEAPVQDGAFSTPEALIRLAIAQALRDHLYDKAREGDCALDWAVDPWDGPLIPVGLGAGRKVRSTVSISASS</sequence>
<name>A0ABN7Z9M9_9BURK</name>
<evidence type="ECO:0000313" key="2">
    <source>
        <dbReference type="Proteomes" id="UP000706525"/>
    </source>
</evidence>
<dbReference type="Proteomes" id="UP000706525">
    <property type="component" value="Unassembled WGS sequence"/>
</dbReference>
<proteinExistence type="predicted"/>
<keyword evidence="2" id="KW-1185">Reference proteome</keyword>
<dbReference type="EMBL" id="CAJZAG010000011">
    <property type="protein sequence ID" value="CAG9182683.1"/>
    <property type="molecule type" value="Genomic_DNA"/>
</dbReference>
<evidence type="ECO:0000313" key="1">
    <source>
        <dbReference type="EMBL" id="CAG9182683.1"/>
    </source>
</evidence>
<dbReference type="RefSeq" id="WP_223993576.1">
    <property type="nucleotide sequence ID" value="NZ_CAJZAG010000011.1"/>
</dbReference>
<reference evidence="1 2" key="1">
    <citation type="submission" date="2021-08" db="EMBL/GenBank/DDBJ databases">
        <authorList>
            <person name="Peeters C."/>
        </authorList>
    </citation>
    <scope>NUCLEOTIDE SEQUENCE [LARGE SCALE GENOMIC DNA]</scope>
    <source>
        <strain evidence="1 2">LMG 32289</strain>
    </source>
</reference>